<keyword evidence="1" id="KW-0812">Transmembrane</keyword>
<name>A0ABT3R498_9HYPH</name>
<evidence type="ECO:0000313" key="3">
    <source>
        <dbReference type="EMBL" id="MCX2724089.1"/>
    </source>
</evidence>
<dbReference type="Proteomes" id="UP001300261">
    <property type="component" value="Unassembled WGS sequence"/>
</dbReference>
<sequence length="249" mass="27074">MRWKDIVLFLGGGALASLALSIGLNYLFLFSDALTPFARSALTAVIVPVSIAVPLLAWVLVLRRQVLHHRNQVNHLASHDRITGLPLGDAFSSIVDRRRKSGLAQNDNSGAFLLIRANIPENRYAEYGFHASDEAVSLTAATIVSAVRSTDVVGRLGPDLFAVLLWGADEEEARIVGKRICENASHVQLVVDAPGGTLDVRAGGVLFEGEPDIDQLFRETSGQLFLKNEQIKIPSYLSADNSPMKVVRH</sequence>
<dbReference type="SMART" id="SM00267">
    <property type="entry name" value="GGDEF"/>
    <property type="match status" value="1"/>
</dbReference>
<comment type="caution">
    <text evidence="3">The sequence shown here is derived from an EMBL/GenBank/DDBJ whole genome shotgun (WGS) entry which is preliminary data.</text>
</comment>
<organism evidence="3 4">
    <name type="scientific">Roseibium salinum</name>
    <dbReference type="NCBI Taxonomy" id="1604349"/>
    <lineage>
        <taxon>Bacteria</taxon>
        <taxon>Pseudomonadati</taxon>
        <taxon>Pseudomonadota</taxon>
        <taxon>Alphaproteobacteria</taxon>
        <taxon>Hyphomicrobiales</taxon>
        <taxon>Stappiaceae</taxon>
        <taxon>Roseibium</taxon>
    </lineage>
</organism>
<dbReference type="InterPro" id="IPR000160">
    <property type="entry name" value="GGDEF_dom"/>
</dbReference>
<evidence type="ECO:0000256" key="1">
    <source>
        <dbReference type="SAM" id="Phobius"/>
    </source>
</evidence>
<dbReference type="Pfam" id="PF00990">
    <property type="entry name" value="GGDEF"/>
    <property type="match status" value="1"/>
</dbReference>
<dbReference type="RefSeq" id="WP_265963831.1">
    <property type="nucleotide sequence ID" value="NZ_JAPEVI010000003.1"/>
</dbReference>
<keyword evidence="1" id="KW-1133">Transmembrane helix</keyword>
<accession>A0ABT3R498</accession>
<reference evidence="3 4" key="1">
    <citation type="journal article" date="2016" name="Int. J. Syst. Evol. Microbiol.">
        <title>Labrenzia salina sp. nov., isolated from the rhizosphere of the halophyte Arthrocnemum macrostachyum.</title>
        <authorList>
            <person name="Camacho M."/>
            <person name="Redondo-Gomez S."/>
            <person name="Rodriguez-Llorente I."/>
            <person name="Rohde M."/>
            <person name="Sproer C."/>
            <person name="Schumann P."/>
            <person name="Klenk H.P."/>
            <person name="Montero-Calasanz M.D.C."/>
        </authorList>
    </citation>
    <scope>NUCLEOTIDE SEQUENCE [LARGE SCALE GENOMIC DNA]</scope>
    <source>
        <strain evidence="3 4">DSM 29163</strain>
    </source>
</reference>
<dbReference type="PROSITE" id="PS50887">
    <property type="entry name" value="GGDEF"/>
    <property type="match status" value="1"/>
</dbReference>
<feature type="transmembrane region" description="Helical" evidence="1">
    <location>
        <begin position="41"/>
        <end position="62"/>
    </location>
</feature>
<dbReference type="EMBL" id="JAPEVI010000003">
    <property type="protein sequence ID" value="MCX2724089.1"/>
    <property type="molecule type" value="Genomic_DNA"/>
</dbReference>
<dbReference type="Gene3D" id="3.30.70.270">
    <property type="match status" value="1"/>
</dbReference>
<proteinExistence type="predicted"/>
<feature type="domain" description="GGDEF" evidence="2">
    <location>
        <begin position="108"/>
        <end position="241"/>
    </location>
</feature>
<gene>
    <name evidence="3" type="ORF">ON753_17190</name>
</gene>
<dbReference type="InterPro" id="IPR029787">
    <property type="entry name" value="Nucleotide_cyclase"/>
</dbReference>
<dbReference type="SUPFAM" id="SSF55073">
    <property type="entry name" value="Nucleotide cyclase"/>
    <property type="match status" value="1"/>
</dbReference>
<evidence type="ECO:0000313" key="4">
    <source>
        <dbReference type="Proteomes" id="UP001300261"/>
    </source>
</evidence>
<evidence type="ECO:0000259" key="2">
    <source>
        <dbReference type="PROSITE" id="PS50887"/>
    </source>
</evidence>
<dbReference type="NCBIfam" id="TIGR00254">
    <property type="entry name" value="GGDEF"/>
    <property type="match status" value="1"/>
</dbReference>
<keyword evidence="1" id="KW-0472">Membrane</keyword>
<feature type="transmembrane region" description="Helical" evidence="1">
    <location>
        <begin position="7"/>
        <end position="29"/>
    </location>
</feature>
<protein>
    <submittedName>
        <fullName evidence="3">GGDEF domain-containing protein</fullName>
    </submittedName>
</protein>
<dbReference type="InterPro" id="IPR043128">
    <property type="entry name" value="Rev_trsase/Diguanyl_cyclase"/>
</dbReference>
<keyword evidence="4" id="KW-1185">Reference proteome</keyword>